<reference evidence="1" key="1">
    <citation type="submission" date="2025-08" db="UniProtKB">
        <authorList>
            <consortium name="Ensembl"/>
        </authorList>
    </citation>
    <scope>IDENTIFICATION</scope>
</reference>
<evidence type="ECO:0000313" key="2">
    <source>
        <dbReference type="Proteomes" id="UP000261380"/>
    </source>
</evidence>
<keyword evidence="2" id="KW-1185">Reference proteome</keyword>
<evidence type="ECO:0000313" key="1">
    <source>
        <dbReference type="Ensembl" id="ENSXCOP00000003026.1"/>
    </source>
</evidence>
<proteinExistence type="predicted"/>
<reference evidence="1" key="2">
    <citation type="submission" date="2025-09" db="UniProtKB">
        <authorList>
            <consortium name="Ensembl"/>
        </authorList>
    </citation>
    <scope>IDENTIFICATION</scope>
</reference>
<dbReference type="Ensembl" id="ENSXCOT00000003063.1">
    <property type="protein sequence ID" value="ENSXCOP00000003026.1"/>
    <property type="gene ID" value="ENSXCOG00000002399.1"/>
</dbReference>
<dbReference type="GeneTree" id="ENSGT01120000272017"/>
<accession>A0A3B5KZH2</accession>
<dbReference type="Proteomes" id="UP000261380">
    <property type="component" value="Unplaced"/>
</dbReference>
<sequence>MRICIVPDICGSPPSTAVNTNEMNSFFSLSRGCDLRIKLSIGLSVYLCKPFIPISGSIAFSSINFEPTAADSLISKILSSFWKTGALSLMSVISTVTGNNSSGFSKVI</sequence>
<organism evidence="1 2">
    <name type="scientific">Xiphophorus couchianus</name>
    <name type="common">Monterrey platyfish</name>
    <dbReference type="NCBI Taxonomy" id="32473"/>
    <lineage>
        <taxon>Eukaryota</taxon>
        <taxon>Metazoa</taxon>
        <taxon>Chordata</taxon>
        <taxon>Craniata</taxon>
        <taxon>Vertebrata</taxon>
        <taxon>Euteleostomi</taxon>
        <taxon>Actinopterygii</taxon>
        <taxon>Neopterygii</taxon>
        <taxon>Teleostei</taxon>
        <taxon>Neoteleostei</taxon>
        <taxon>Acanthomorphata</taxon>
        <taxon>Ovalentaria</taxon>
        <taxon>Atherinomorphae</taxon>
        <taxon>Cyprinodontiformes</taxon>
        <taxon>Poeciliidae</taxon>
        <taxon>Poeciliinae</taxon>
        <taxon>Xiphophorus</taxon>
    </lineage>
</organism>
<protein>
    <submittedName>
        <fullName evidence="1">Uncharacterized protein</fullName>
    </submittedName>
</protein>
<name>A0A3B5KZH2_9TELE</name>
<dbReference type="AlphaFoldDB" id="A0A3B5KZH2"/>